<dbReference type="InterPro" id="IPR044138">
    <property type="entry name" value="CysN_II"/>
</dbReference>
<dbReference type="SUPFAM" id="SSF52540">
    <property type="entry name" value="P-loop containing nucleoside triphosphate hydrolases"/>
    <property type="match status" value="2"/>
</dbReference>
<dbReference type="Pfam" id="PF22594">
    <property type="entry name" value="GTP-eEF1A_C"/>
    <property type="match status" value="1"/>
</dbReference>
<evidence type="ECO:0000256" key="10">
    <source>
        <dbReference type="ARBA" id="ARBA00023268"/>
    </source>
</evidence>
<dbReference type="PANTHER" id="PTHR23115">
    <property type="entry name" value="TRANSLATION FACTOR"/>
    <property type="match status" value="1"/>
</dbReference>
<evidence type="ECO:0000313" key="17">
    <source>
        <dbReference type="Proteomes" id="UP001142153"/>
    </source>
</evidence>
<dbReference type="PROSITE" id="PS51722">
    <property type="entry name" value="G_TR_2"/>
    <property type="match status" value="1"/>
</dbReference>
<dbReference type="InterPro" id="IPR009000">
    <property type="entry name" value="Transl_B-barrel_sf"/>
</dbReference>
<comment type="catalytic activity">
    <reaction evidence="11 12">
        <text>sulfate + ATP + H(+) = adenosine 5'-phosphosulfate + diphosphate</text>
        <dbReference type="Rhea" id="RHEA:18133"/>
        <dbReference type="ChEBI" id="CHEBI:15378"/>
        <dbReference type="ChEBI" id="CHEBI:16189"/>
        <dbReference type="ChEBI" id="CHEBI:30616"/>
        <dbReference type="ChEBI" id="CHEBI:33019"/>
        <dbReference type="ChEBI" id="CHEBI:58243"/>
        <dbReference type="EC" id="2.7.7.4"/>
    </reaction>
</comment>
<name>A0ABT4PL53_9MYCO</name>
<dbReference type="CDD" id="cd04095">
    <property type="entry name" value="CysN_NoDQ_III"/>
    <property type="match status" value="1"/>
</dbReference>
<evidence type="ECO:0000256" key="9">
    <source>
        <dbReference type="ARBA" id="ARBA00023134"/>
    </source>
</evidence>
<keyword evidence="6 12" id="KW-0548">Nucleotidyltransferase</keyword>
<evidence type="ECO:0000313" key="16">
    <source>
        <dbReference type="EMBL" id="MCZ8377280.1"/>
    </source>
</evidence>
<keyword evidence="9 12" id="KW-0342">GTP-binding</keyword>
<evidence type="ECO:0000259" key="15">
    <source>
        <dbReference type="PROSITE" id="PS51722"/>
    </source>
</evidence>
<dbReference type="InterPro" id="IPR050100">
    <property type="entry name" value="TRAFAC_GTPase_members"/>
</dbReference>
<dbReference type="CDD" id="cd03695">
    <property type="entry name" value="CysN_NodQ_II"/>
    <property type="match status" value="1"/>
</dbReference>
<dbReference type="EC" id="2.7.1.25" evidence="13"/>
<dbReference type="Proteomes" id="UP001142153">
    <property type="component" value="Unassembled WGS sequence"/>
</dbReference>
<dbReference type="InterPro" id="IPR041757">
    <property type="entry name" value="CysN_GTP-bd"/>
</dbReference>
<dbReference type="SUPFAM" id="SSF50465">
    <property type="entry name" value="EF-Tu/eEF-1alpha/eIF2-gamma C-terminal domain"/>
    <property type="match status" value="1"/>
</dbReference>
<dbReference type="Pfam" id="PF01583">
    <property type="entry name" value="APS_kinase"/>
    <property type="match status" value="1"/>
</dbReference>
<dbReference type="HAMAP" id="MF_00062">
    <property type="entry name" value="Sulf_adenylyltr_sub1"/>
    <property type="match status" value="1"/>
</dbReference>
<gene>
    <name evidence="12 16" type="primary">cysN</name>
    <name evidence="13" type="synonym">cysC</name>
    <name evidence="16" type="ORF">O6P37_00240</name>
</gene>
<comment type="pathway">
    <text evidence="13">Sulfur metabolism; hydrogen sulfide biosynthesis; sulfite from sulfate: step 2/3.</text>
</comment>
<dbReference type="InterPro" id="IPR031157">
    <property type="entry name" value="G_TR_CS"/>
</dbReference>
<comment type="subunit">
    <text evidence="12">Heterodimer composed of CysD, the smaller subunit, and CysN.</text>
</comment>
<dbReference type="InterPro" id="IPR011779">
    <property type="entry name" value="SO4_adenylTrfase_lsu"/>
</dbReference>
<evidence type="ECO:0000256" key="11">
    <source>
        <dbReference type="ARBA" id="ARBA00049370"/>
    </source>
</evidence>
<evidence type="ECO:0000256" key="6">
    <source>
        <dbReference type="ARBA" id="ARBA00022695"/>
    </source>
</evidence>
<organism evidence="16 17">
    <name type="scientific">Mycobacterium hippophais</name>
    <dbReference type="NCBI Taxonomy" id="3016340"/>
    <lineage>
        <taxon>Bacteria</taxon>
        <taxon>Bacillati</taxon>
        <taxon>Actinomycetota</taxon>
        <taxon>Actinomycetes</taxon>
        <taxon>Mycobacteriales</taxon>
        <taxon>Mycobacteriaceae</taxon>
        <taxon>Mycobacterium</taxon>
    </lineage>
</organism>
<evidence type="ECO:0000256" key="14">
    <source>
        <dbReference type="SAM" id="MobiDB-lite"/>
    </source>
</evidence>
<dbReference type="InterPro" id="IPR000795">
    <property type="entry name" value="T_Tr_GTP-bd_dom"/>
</dbReference>
<keyword evidence="13" id="KW-0597">Phosphoprotein</keyword>
<dbReference type="InterPro" id="IPR009001">
    <property type="entry name" value="Transl_elong_EF1A/Init_IF2_C"/>
</dbReference>
<dbReference type="EMBL" id="JAPZPY010000001">
    <property type="protein sequence ID" value="MCZ8377280.1"/>
    <property type="molecule type" value="Genomic_DNA"/>
</dbReference>
<evidence type="ECO:0000256" key="7">
    <source>
        <dbReference type="ARBA" id="ARBA00022741"/>
    </source>
</evidence>
<evidence type="ECO:0000256" key="4">
    <source>
        <dbReference type="ARBA" id="ARBA00007237"/>
    </source>
</evidence>
<dbReference type="HAMAP" id="MF_00065">
    <property type="entry name" value="Adenylyl_sulf_kinase"/>
    <property type="match status" value="1"/>
</dbReference>
<protein>
    <recommendedName>
        <fullName evidence="12 13">Multifunctional fusion protein</fullName>
    </recommendedName>
    <domain>
        <recommendedName>
            <fullName evidence="12">Sulfate adenylyltransferase subunit 1</fullName>
            <ecNumber evidence="12">2.7.7.4</ecNumber>
        </recommendedName>
        <alternativeName>
            <fullName evidence="12">ATP-sulfurylase large subunit</fullName>
        </alternativeName>
        <alternativeName>
            <fullName evidence="12">Sulfate adenylate transferase</fullName>
            <shortName evidence="12">SAT</shortName>
        </alternativeName>
    </domain>
    <domain>
        <recommendedName>
            <fullName evidence="13">Adenylyl-sulfate kinase</fullName>
            <ecNumber evidence="13">2.7.1.25</ecNumber>
        </recommendedName>
        <alternativeName>
            <fullName evidence="13">APS kinase</fullName>
        </alternativeName>
        <alternativeName>
            <fullName evidence="13">ATP adenosine-5'-phosphosulfate 3'-phosphotransferase</fullName>
        </alternativeName>
        <alternativeName>
            <fullName evidence="13">Adenosine-5'-phosphosulfate kinase</fullName>
        </alternativeName>
    </domain>
</protein>
<reference evidence="16" key="1">
    <citation type="submission" date="2022-12" db="EMBL/GenBank/DDBJ databases">
        <authorList>
            <person name="Deng Y."/>
            <person name="Zhang Y.-Q."/>
        </authorList>
    </citation>
    <scope>NUCLEOTIDE SEQUENCE</scope>
    <source>
        <strain evidence="16">CPCC 205372</strain>
    </source>
</reference>
<keyword evidence="10" id="KW-0511">Multifunctional enzyme</keyword>
<comment type="function">
    <text evidence="2">APS kinase catalyzes the synthesis of activated sulfate.</text>
</comment>
<proteinExistence type="inferred from homology"/>
<feature type="binding site" evidence="12">
    <location>
        <begin position="178"/>
        <end position="181"/>
    </location>
    <ligand>
        <name>GTP</name>
        <dbReference type="ChEBI" id="CHEBI:37565"/>
    </ligand>
</feature>
<comment type="similarity">
    <text evidence="13">Belongs to the APS kinase family.</text>
</comment>
<comment type="function">
    <text evidence="13">Catalyzes the synthesis of activated sulfate.</text>
</comment>
<dbReference type="NCBIfam" id="NF003013">
    <property type="entry name" value="PRK03846.1"/>
    <property type="match status" value="1"/>
</dbReference>
<accession>A0ABT4PL53</accession>
<comment type="similarity">
    <text evidence="3">In the C-terminal section; belongs to the APS kinase family.</text>
</comment>
<dbReference type="InterPro" id="IPR002891">
    <property type="entry name" value="APS"/>
</dbReference>
<evidence type="ECO:0000256" key="13">
    <source>
        <dbReference type="HAMAP-Rule" id="MF_00065"/>
    </source>
</evidence>
<sequence>MGPPAPTTGSPRPAWKTASERATSDGASEATGEIEMATLLRLATAGSVDDGKSTLIGRLLYDSKAVMEDQLAAVERTSKERGNDYTDLALVTDGLRAEREQGITIDVAYRYFATPKRKFIIADTPGHTQYTRNMVTGTSTAQLAIVLVDARHGLLEQSRRHAFLASLLGIQHIVLAVNKMDLIGWDREQFEKIRDDFHDFAARLDIHDVTTIPLSALLGDNVVTKSDATPWYDGPALLSHLEEVYIAGDRNLIDVRFPVQYVIRPQTHEHQDHRSYAGTVASGVMRTGDDVVVLPSGKTSHITAIEGPGGPVDEAFPPMAVSVSLADDIDISRGDLIARPNNQPRVARDFDATVCWMADEASLEPGREYLIKQTTRTTRVKVAALAYRLDVNTLHRDKSATALKLNELGRISLRSQVPLLLDEYSRNAATGSFILIDPNTNGTVAAGMVLRDNRNEVASPNTVRHESLVSTQDRLTKGRTVWFTGLSGAGKSSVAMLVEQKLLEKGVPAYVLDGDNLRHGLNADLGFSMADRAENLRRLAHVATLLADSGQIVLVPAISPLEEHRELARRVHTEAGTDFFEVFCDTPLEDCERRDPKGLYKKARAGEITHFTGIDSPYQRPKNPDLRLTSDHTPDELAAMVIDLLESRE</sequence>
<dbReference type="InterPro" id="IPR044139">
    <property type="entry name" value="CysN_NoDQ_III"/>
</dbReference>
<dbReference type="PRINTS" id="PR00315">
    <property type="entry name" value="ELONGATNFCT"/>
</dbReference>
<dbReference type="NCBIfam" id="NF003478">
    <property type="entry name" value="PRK05124.1"/>
    <property type="match status" value="1"/>
</dbReference>
<dbReference type="NCBIfam" id="TIGR00455">
    <property type="entry name" value="apsK"/>
    <property type="match status" value="1"/>
</dbReference>
<feature type="active site" description="Phosphoserine intermediate" evidence="13">
    <location>
        <position position="559"/>
    </location>
</feature>
<comment type="caution">
    <text evidence="16">The sequence shown here is derived from an EMBL/GenBank/DDBJ whole genome shotgun (WGS) entry which is preliminary data.</text>
</comment>
<dbReference type="CDD" id="cd02027">
    <property type="entry name" value="APSK"/>
    <property type="match status" value="1"/>
</dbReference>
<dbReference type="InterPro" id="IPR054696">
    <property type="entry name" value="GTP-eEF1A_C"/>
</dbReference>
<evidence type="ECO:0000256" key="3">
    <source>
        <dbReference type="ARBA" id="ARBA00005438"/>
    </source>
</evidence>
<feature type="binding site" evidence="12">
    <location>
        <begin position="123"/>
        <end position="127"/>
    </location>
    <ligand>
        <name>GTP</name>
        <dbReference type="ChEBI" id="CHEBI:37565"/>
    </ligand>
</feature>
<dbReference type="InterPro" id="IPR027417">
    <property type="entry name" value="P-loop_NTPase"/>
</dbReference>
<dbReference type="InterPro" id="IPR059117">
    <property type="entry name" value="APS_kinase_dom"/>
</dbReference>
<dbReference type="RefSeq" id="WP_269892197.1">
    <property type="nucleotide sequence ID" value="NZ_JAPZPY010000001.1"/>
</dbReference>
<dbReference type="EC" id="2.7.7.4" evidence="12"/>
<comment type="similarity">
    <text evidence="4">In the N-terminal section; belongs to the TRAFAC class translation factor GTPase superfamily. Classic translation factor GTPase family. CysN/NodQ subfamily.</text>
</comment>
<keyword evidence="5 12" id="KW-0808">Transferase</keyword>
<dbReference type="PROSITE" id="PS00301">
    <property type="entry name" value="G_TR_1"/>
    <property type="match status" value="1"/>
</dbReference>
<comment type="pathway">
    <text evidence="12">Sulfur metabolism; hydrogen sulfide biosynthesis; sulfite from sulfate: step 1/3.</text>
</comment>
<comment type="catalytic activity">
    <reaction evidence="1 13">
        <text>adenosine 5'-phosphosulfate + ATP = 3'-phosphoadenylyl sulfate + ADP + H(+)</text>
        <dbReference type="Rhea" id="RHEA:24152"/>
        <dbReference type="ChEBI" id="CHEBI:15378"/>
        <dbReference type="ChEBI" id="CHEBI:30616"/>
        <dbReference type="ChEBI" id="CHEBI:58243"/>
        <dbReference type="ChEBI" id="CHEBI:58339"/>
        <dbReference type="ChEBI" id="CHEBI:456216"/>
        <dbReference type="EC" id="2.7.1.25"/>
    </reaction>
</comment>
<dbReference type="Gene3D" id="3.40.50.300">
    <property type="entry name" value="P-loop containing nucleotide triphosphate hydrolases"/>
    <property type="match status" value="2"/>
</dbReference>
<comment type="similarity">
    <text evidence="12">Belongs to the TRAFAC class translation factor GTPase superfamily. Classic translation factor GTPase family. CysN/NodQ subfamily.</text>
</comment>
<dbReference type="GO" id="GO:0004781">
    <property type="term" value="F:sulfate adenylyltransferase (ATP) activity"/>
    <property type="evidence" value="ECO:0007669"/>
    <property type="project" value="UniProtKB-EC"/>
</dbReference>
<keyword evidence="8 12" id="KW-0067">ATP-binding</keyword>
<evidence type="ECO:0000256" key="5">
    <source>
        <dbReference type="ARBA" id="ARBA00022679"/>
    </source>
</evidence>
<feature type="binding site" evidence="12">
    <location>
        <begin position="46"/>
        <end position="53"/>
    </location>
    <ligand>
        <name>GTP</name>
        <dbReference type="ChEBI" id="CHEBI:37565"/>
    </ligand>
</feature>
<dbReference type="NCBIfam" id="NF004035">
    <property type="entry name" value="PRK05506.1"/>
    <property type="match status" value="1"/>
</dbReference>
<keyword evidence="13" id="KW-0418">Kinase</keyword>
<dbReference type="CDD" id="cd04166">
    <property type="entry name" value="CysN_ATPS"/>
    <property type="match status" value="1"/>
</dbReference>
<keyword evidence="17" id="KW-1185">Reference proteome</keyword>
<evidence type="ECO:0000256" key="8">
    <source>
        <dbReference type="ARBA" id="ARBA00022840"/>
    </source>
</evidence>
<feature type="binding site" evidence="13">
    <location>
        <begin position="485"/>
        <end position="492"/>
    </location>
    <ligand>
        <name>ATP</name>
        <dbReference type="ChEBI" id="CHEBI:30616"/>
    </ligand>
</feature>
<comment type="function">
    <text evidence="12">With CysD forms the ATP sulfurylase (ATPS) that catalyzes the adenylation of sulfate producing adenosine 5'-phosphosulfate (APS) and diphosphate, the first enzymatic step in sulfur assimilation pathway. APS synthesis involves the formation of a high-energy phosphoric-sulfuric acid anhydride bond driven by GTP hydrolysis by CysN coupled to ATP hydrolysis by CysD.</text>
</comment>
<keyword evidence="7 12" id="KW-0547">Nucleotide-binding</keyword>
<dbReference type="Gene3D" id="2.40.30.10">
    <property type="entry name" value="Translation factors"/>
    <property type="match status" value="2"/>
</dbReference>
<evidence type="ECO:0000256" key="1">
    <source>
        <dbReference type="ARBA" id="ARBA00001823"/>
    </source>
</evidence>
<dbReference type="Pfam" id="PF00009">
    <property type="entry name" value="GTP_EFTU"/>
    <property type="match status" value="1"/>
</dbReference>
<evidence type="ECO:0000256" key="12">
    <source>
        <dbReference type="HAMAP-Rule" id="MF_00062"/>
    </source>
</evidence>
<feature type="domain" description="Tr-type G" evidence="15">
    <location>
        <begin position="37"/>
        <end position="252"/>
    </location>
</feature>
<evidence type="ECO:0000256" key="2">
    <source>
        <dbReference type="ARBA" id="ARBA00002357"/>
    </source>
</evidence>
<dbReference type="SUPFAM" id="SSF50447">
    <property type="entry name" value="Translation proteins"/>
    <property type="match status" value="1"/>
</dbReference>
<dbReference type="NCBIfam" id="TIGR02034">
    <property type="entry name" value="CysN"/>
    <property type="match status" value="1"/>
</dbReference>
<feature type="region of interest" description="Disordered" evidence="14">
    <location>
        <begin position="1"/>
        <end position="30"/>
    </location>
</feature>